<proteinExistence type="predicted"/>
<dbReference type="Gene3D" id="3.30.70.120">
    <property type="match status" value="1"/>
</dbReference>
<accession>A0A926DWW2</accession>
<evidence type="ECO:0000256" key="2">
    <source>
        <dbReference type="ARBA" id="ARBA00022475"/>
    </source>
</evidence>
<sequence length="292" mass="31449">MQKRMSSQFRVLLIDLLFDLMGSAVYAVGVHMFTAPNHIAPGGVTGIATLVNYLSGAPIGTVSLLINIPLVGLSYYFLGRSTTVKTLKSVLVMSVVLDIMVFFLPPYTENPLLAALFGGVGIGAGLALIFMRGATTGGTDIVARLLQLKFPYLPIGRAMLFVDVVVLAASSLVYRQLESALYGLIAIFACSRVLDSLLYGLDVGKMVLVISEKSEEISKLIISDLDRGATLLAGRGAYSGQDRFVVLSAVRKNQFYRLKQLVHEADPKAFVIVAEAGEIMGEGFKPIHDNTK</sequence>
<dbReference type="InterPro" id="IPR051461">
    <property type="entry name" value="UPF0750_membrane"/>
</dbReference>
<keyword evidence="4 6" id="KW-1133">Transmembrane helix</keyword>
<feature type="transmembrane region" description="Helical" evidence="6">
    <location>
        <begin position="180"/>
        <end position="201"/>
    </location>
</feature>
<dbReference type="Pfam" id="PF02588">
    <property type="entry name" value="YitT_membrane"/>
    <property type="match status" value="1"/>
</dbReference>
<keyword evidence="5 6" id="KW-0472">Membrane</keyword>
<evidence type="ECO:0000313" key="8">
    <source>
        <dbReference type="EMBL" id="MBC8545368.1"/>
    </source>
</evidence>
<feature type="transmembrane region" description="Helical" evidence="6">
    <location>
        <begin position="113"/>
        <end position="131"/>
    </location>
</feature>
<dbReference type="PIRSF" id="PIRSF006483">
    <property type="entry name" value="Membrane_protein_YitT"/>
    <property type="match status" value="1"/>
</dbReference>
<dbReference type="AlphaFoldDB" id="A0A926DWW2"/>
<dbReference type="RefSeq" id="WP_249281522.1">
    <property type="nucleotide sequence ID" value="NZ_JACRST010000001.1"/>
</dbReference>
<keyword evidence="2" id="KW-1003">Cell membrane</keyword>
<dbReference type="InterPro" id="IPR003740">
    <property type="entry name" value="YitT"/>
</dbReference>
<feature type="transmembrane region" description="Helical" evidence="6">
    <location>
        <begin position="90"/>
        <end position="107"/>
    </location>
</feature>
<name>A0A926DWW2_9FIRM</name>
<dbReference type="Proteomes" id="UP000653127">
    <property type="component" value="Unassembled WGS sequence"/>
</dbReference>
<dbReference type="PANTHER" id="PTHR33545:SF5">
    <property type="entry name" value="UPF0750 MEMBRANE PROTEIN YITT"/>
    <property type="match status" value="1"/>
</dbReference>
<evidence type="ECO:0000256" key="3">
    <source>
        <dbReference type="ARBA" id="ARBA00022692"/>
    </source>
</evidence>
<feature type="transmembrane region" description="Helical" evidence="6">
    <location>
        <begin position="152"/>
        <end position="174"/>
    </location>
</feature>
<evidence type="ECO:0000259" key="7">
    <source>
        <dbReference type="Pfam" id="PF10035"/>
    </source>
</evidence>
<protein>
    <submittedName>
        <fullName evidence="8">YitT family protein</fullName>
    </submittedName>
</protein>
<dbReference type="PANTHER" id="PTHR33545">
    <property type="entry name" value="UPF0750 MEMBRANE PROTEIN YITT-RELATED"/>
    <property type="match status" value="1"/>
</dbReference>
<dbReference type="Pfam" id="PF10035">
    <property type="entry name" value="DUF2179"/>
    <property type="match status" value="1"/>
</dbReference>
<evidence type="ECO:0000256" key="5">
    <source>
        <dbReference type="ARBA" id="ARBA00023136"/>
    </source>
</evidence>
<comment type="subcellular location">
    <subcellularLocation>
        <location evidence="1">Cell membrane</location>
        <topology evidence="1">Multi-pass membrane protein</topology>
    </subcellularLocation>
</comment>
<dbReference type="EMBL" id="JACRST010000001">
    <property type="protein sequence ID" value="MBC8545368.1"/>
    <property type="molecule type" value="Genomic_DNA"/>
</dbReference>
<dbReference type="InterPro" id="IPR015867">
    <property type="entry name" value="N-reg_PII/ATP_PRibTrfase_C"/>
</dbReference>
<gene>
    <name evidence="8" type="ORF">H8711_00260</name>
</gene>
<feature type="domain" description="DUF2179" evidence="7">
    <location>
        <begin position="227"/>
        <end position="281"/>
    </location>
</feature>
<dbReference type="CDD" id="cd16380">
    <property type="entry name" value="YitT_C"/>
    <property type="match status" value="1"/>
</dbReference>
<evidence type="ECO:0000256" key="1">
    <source>
        <dbReference type="ARBA" id="ARBA00004651"/>
    </source>
</evidence>
<feature type="transmembrane region" description="Helical" evidence="6">
    <location>
        <begin position="53"/>
        <end position="78"/>
    </location>
</feature>
<feature type="transmembrane region" description="Helical" evidence="6">
    <location>
        <begin position="12"/>
        <end position="33"/>
    </location>
</feature>
<reference evidence="8" key="1">
    <citation type="submission" date="2020-08" db="EMBL/GenBank/DDBJ databases">
        <title>Genome public.</title>
        <authorList>
            <person name="Liu C."/>
            <person name="Sun Q."/>
        </authorList>
    </citation>
    <scope>NUCLEOTIDE SEQUENCE</scope>
    <source>
        <strain evidence="8">NSJ-31</strain>
    </source>
</reference>
<organism evidence="8 9">
    <name type="scientific">Ligaoa zhengdingensis</name>
    <dbReference type="NCBI Taxonomy" id="2763658"/>
    <lineage>
        <taxon>Bacteria</taxon>
        <taxon>Bacillati</taxon>
        <taxon>Bacillota</taxon>
        <taxon>Clostridia</taxon>
        <taxon>Eubacteriales</taxon>
        <taxon>Oscillospiraceae</taxon>
        <taxon>Ligaoa</taxon>
    </lineage>
</organism>
<keyword evidence="9" id="KW-1185">Reference proteome</keyword>
<comment type="caution">
    <text evidence="8">The sequence shown here is derived from an EMBL/GenBank/DDBJ whole genome shotgun (WGS) entry which is preliminary data.</text>
</comment>
<dbReference type="InterPro" id="IPR019264">
    <property type="entry name" value="DUF2179"/>
</dbReference>
<keyword evidence="3 6" id="KW-0812">Transmembrane</keyword>
<evidence type="ECO:0000256" key="6">
    <source>
        <dbReference type="SAM" id="Phobius"/>
    </source>
</evidence>
<evidence type="ECO:0000313" key="9">
    <source>
        <dbReference type="Proteomes" id="UP000653127"/>
    </source>
</evidence>
<dbReference type="GO" id="GO:0005886">
    <property type="term" value="C:plasma membrane"/>
    <property type="evidence" value="ECO:0007669"/>
    <property type="project" value="UniProtKB-SubCell"/>
</dbReference>
<evidence type="ECO:0000256" key="4">
    <source>
        <dbReference type="ARBA" id="ARBA00022989"/>
    </source>
</evidence>